<proteinExistence type="predicted"/>
<dbReference type="Proteomes" id="UP001620262">
    <property type="component" value="Unassembled WGS sequence"/>
</dbReference>
<dbReference type="EMBL" id="JBJDOT010000043">
    <property type="protein sequence ID" value="MFK3866314.1"/>
    <property type="molecule type" value="Genomic_DNA"/>
</dbReference>
<reference evidence="1 2" key="1">
    <citation type="submission" date="2024-11" db="EMBL/GenBank/DDBJ databases">
        <title>The Natural Products Discovery Center: Release of the First 8490 Sequenced Strains for Exploring Actinobacteria Biosynthetic Diversity.</title>
        <authorList>
            <person name="Kalkreuter E."/>
            <person name="Kautsar S.A."/>
            <person name="Yang D."/>
            <person name="Bader C.D."/>
            <person name="Teijaro C.N."/>
            <person name="Fluegel L."/>
            <person name="Davis C.M."/>
            <person name="Simpson J.R."/>
            <person name="Lauterbach L."/>
            <person name="Steele A.D."/>
            <person name="Gui C."/>
            <person name="Meng S."/>
            <person name="Li G."/>
            <person name="Viehrig K."/>
            <person name="Ye F."/>
            <person name="Su P."/>
            <person name="Kiefer A.F."/>
            <person name="Nichols A."/>
            <person name="Cepeda A.J."/>
            <person name="Yan W."/>
            <person name="Fan B."/>
            <person name="Jiang Y."/>
            <person name="Adhikari A."/>
            <person name="Zheng C.-J."/>
            <person name="Schuster L."/>
            <person name="Cowan T.M."/>
            <person name="Smanski M.J."/>
            <person name="Chevrette M.G."/>
            <person name="De Carvalho L.P.S."/>
            <person name="Shen B."/>
        </authorList>
    </citation>
    <scope>NUCLEOTIDE SEQUENCE [LARGE SCALE GENOMIC DNA]</scope>
    <source>
        <strain evidence="1 2">NPDC078403</strain>
    </source>
</reference>
<keyword evidence="2" id="KW-1185">Reference proteome</keyword>
<protein>
    <submittedName>
        <fullName evidence="1">Uncharacterized protein</fullName>
    </submittedName>
</protein>
<comment type="caution">
    <text evidence="1">The sequence shown here is derived from an EMBL/GenBank/DDBJ whole genome shotgun (WGS) entry which is preliminary data.</text>
</comment>
<dbReference type="RefSeq" id="WP_404676413.1">
    <property type="nucleotide sequence ID" value="NZ_JBJDOT010000043.1"/>
</dbReference>
<organism evidence="1 2">
    <name type="scientific">Pseudoalteromonas rhizosphaerae</name>
    <dbReference type="NCBI Taxonomy" id="2518973"/>
    <lineage>
        <taxon>Bacteria</taxon>
        <taxon>Pseudomonadati</taxon>
        <taxon>Pseudomonadota</taxon>
        <taxon>Gammaproteobacteria</taxon>
        <taxon>Alteromonadales</taxon>
        <taxon>Pseudoalteromonadaceae</taxon>
        <taxon>Pseudoalteromonas</taxon>
    </lineage>
</organism>
<evidence type="ECO:0000313" key="1">
    <source>
        <dbReference type="EMBL" id="MFK3866314.1"/>
    </source>
</evidence>
<evidence type="ECO:0000313" key="2">
    <source>
        <dbReference type="Proteomes" id="UP001620262"/>
    </source>
</evidence>
<accession>A0ABW8L5H4</accession>
<name>A0ABW8L5H4_9GAMM</name>
<sequence length="308" mass="36241">MWRNQPYAHSSVVSFFEKYQEEFLFNLLNTNTDFYLGSNSIYSPTLFINKLQSVFFAGVNVKSKSKIEIKFCVSCIEAAIRKYGYGYFKNEWFNSSFCKIHNNYLMYLPATSYKQAIDNLILVISGRIPFISKIEKKDTTFRFFDSAIKRRNDDYYVFPIKVMLCTLDDIGFWMIKNLSTELGFINIFDYPEQLIETIEALLHIYRGNKALNEYIHTKMEFWKVKISAKGELTEIVMVPKHKECSSCKHQNICELQNLESDYINDNLNLYFLSQHSLTLRKHISHQTGFLGMMRYPWQPLLISGTNDQ</sequence>
<gene>
    <name evidence="1" type="ORF">ACI2JU_20920</name>
</gene>